<evidence type="ECO:0000313" key="6">
    <source>
        <dbReference type="EMBL" id="KJL37492.1"/>
    </source>
</evidence>
<dbReference type="InterPro" id="IPR012341">
    <property type="entry name" value="6hp_glycosidase-like_sf"/>
</dbReference>
<dbReference type="EMBL" id="JYIZ01000057">
    <property type="protein sequence ID" value="KJL37492.1"/>
    <property type="molecule type" value="Genomic_DNA"/>
</dbReference>
<accession>A0A0M2GVG7</accession>
<dbReference type="InterPro" id="IPR016007">
    <property type="entry name" value="Alpha_rhamnosid"/>
</dbReference>
<evidence type="ECO:0000256" key="3">
    <source>
        <dbReference type="ARBA" id="ARBA00022801"/>
    </source>
</evidence>
<gene>
    <name evidence="6" type="ORF">RS81_03249</name>
</gene>
<feature type="domain" description="Alpha-L-rhamnosidase six-hairpin glycosidase" evidence="4">
    <location>
        <begin position="2"/>
        <end position="130"/>
    </location>
</feature>
<dbReference type="InterPro" id="IPR035398">
    <property type="entry name" value="Bac_rhamnosid_C"/>
</dbReference>
<evidence type="ECO:0000256" key="2">
    <source>
        <dbReference type="ARBA" id="ARBA00012652"/>
    </source>
</evidence>
<evidence type="ECO:0000259" key="5">
    <source>
        <dbReference type="Pfam" id="PF17390"/>
    </source>
</evidence>
<comment type="catalytic activity">
    <reaction evidence="1">
        <text>Hydrolysis of terminal non-reducing alpha-L-rhamnose residues in alpha-L-rhamnosides.</text>
        <dbReference type="EC" id="3.2.1.40"/>
    </reaction>
</comment>
<keyword evidence="3" id="KW-0378">Hydrolase</keyword>
<dbReference type="STRING" id="92835.RS81_03249"/>
<feature type="domain" description="Alpha-L-rhamnosidase C-terminal" evidence="5">
    <location>
        <begin position="132"/>
        <end position="205"/>
    </location>
</feature>
<protein>
    <recommendedName>
        <fullName evidence="2">alpha-L-rhamnosidase</fullName>
        <ecNumber evidence="2">3.2.1.40</ecNumber>
    </recommendedName>
</protein>
<comment type="caution">
    <text evidence="6">The sequence shown here is derived from an EMBL/GenBank/DDBJ whole genome shotgun (WGS) entry which is preliminary data.</text>
</comment>
<dbReference type="Proteomes" id="UP000033956">
    <property type="component" value="Unassembled WGS sequence"/>
</dbReference>
<proteinExistence type="predicted"/>
<dbReference type="GO" id="GO:0030596">
    <property type="term" value="F:alpha-L-rhamnosidase activity"/>
    <property type="evidence" value="ECO:0007669"/>
    <property type="project" value="UniProtKB-EC"/>
</dbReference>
<evidence type="ECO:0000256" key="1">
    <source>
        <dbReference type="ARBA" id="ARBA00001445"/>
    </source>
</evidence>
<dbReference type="Pfam" id="PF17389">
    <property type="entry name" value="Bac_rhamnosid6H"/>
    <property type="match status" value="1"/>
</dbReference>
<organism evidence="6 7">
    <name type="scientific">Microbacterium terrae</name>
    <dbReference type="NCBI Taxonomy" id="69369"/>
    <lineage>
        <taxon>Bacteria</taxon>
        <taxon>Bacillati</taxon>
        <taxon>Actinomycetota</taxon>
        <taxon>Actinomycetes</taxon>
        <taxon>Micrococcales</taxon>
        <taxon>Microbacteriaceae</taxon>
        <taxon>Microbacterium</taxon>
    </lineage>
</organism>
<dbReference type="Gene3D" id="2.60.420.10">
    <property type="entry name" value="Maltose phosphorylase, domain 3"/>
    <property type="match status" value="1"/>
</dbReference>
<sequence length="213" mass="23266">MRHDGRIVSDAQAVYALAIHFGLLEPDERAYAGDRLEYLVREGGFRSGTGFAGTPFVVWALWETGHADSAFALLLQNENPSWLYAVELGATTIWERWDSLLPDGSVNPGDMTSFNHYALGAVVDWLYKVVAGIRPAEPGYSRVTLQPTPGPGLEWARGAIDSRRGRIESAWRREGDSIVFECVIPGGVEADVLLPDGQKVVVGSGQHRFVIAA</sequence>
<evidence type="ECO:0000259" key="4">
    <source>
        <dbReference type="Pfam" id="PF17389"/>
    </source>
</evidence>
<dbReference type="InterPro" id="IPR008928">
    <property type="entry name" value="6-hairpin_glycosidase_sf"/>
</dbReference>
<dbReference type="Gene3D" id="1.50.10.10">
    <property type="match status" value="1"/>
</dbReference>
<dbReference type="GO" id="GO:0005975">
    <property type="term" value="P:carbohydrate metabolic process"/>
    <property type="evidence" value="ECO:0007669"/>
    <property type="project" value="InterPro"/>
</dbReference>
<reference evidence="6 7" key="1">
    <citation type="submission" date="2015-02" db="EMBL/GenBank/DDBJ databases">
        <title>Draft genome sequences of ten Microbacterium spp. with emphasis on heavy metal contaminated environments.</title>
        <authorList>
            <person name="Corretto E."/>
        </authorList>
    </citation>
    <scope>NUCLEOTIDE SEQUENCE [LARGE SCALE GENOMIC DNA]</scope>
    <source>
        <strain evidence="6 7">DSM 12510</strain>
    </source>
</reference>
<dbReference type="SUPFAM" id="SSF48208">
    <property type="entry name" value="Six-hairpin glycosidases"/>
    <property type="match status" value="1"/>
</dbReference>
<evidence type="ECO:0000313" key="7">
    <source>
        <dbReference type="Proteomes" id="UP000033956"/>
    </source>
</evidence>
<dbReference type="AlphaFoldDB" id="A0A0M2GVG7"/>
<dbReference type="PANTHER" id="PTHR33307:SF6">
    <property type="entry name" value="ALPHA-RHAMNOSIDASE (EUROFUNG)-RELATED"/>
    <property type="match status" value="1"/>
</dbReference>
<dbReference type="Pfam" id="PF17390">
    <property type="entry name" value="Bac_rhamnosid_C"/>
    <property type="match status" value="1"/>
</dbReference>
<dbReference type="InterPro" id="IPR035396">
    <property type="entry name" value="Bac_rhamnosid6H"/>
</dbReference>
<dbReference type="PANTHER" id="PTHR33307">
    <property type="entry name" value="ALPHA-RHAMNOSIDASE (EUROFUNG)"/>
    <property type="match status" value="1"/>
</dbReference>
<keyword evidence="7" id="KW-1185">Reference proteome</keyword>
<dbReference type="PATRIC" id="fig|92835.4.peg.3279"/>
<name>A0A0M2GVG7_9MICO</name>
<dbReference type="EC" id="3.2.1.40" evidence="2"/>